<evidence type="ECO:0000256" key="6">
    <source>
        <dbReference type="ARBA" id="ARBA00023082"/>
    </source>
</evidence>
<dbReference type="GO" id="GO:0003677">
    <property type="term" value="F:DNA binding"/>
    <property type="evidence" value="ECO:0007669"/>
    <property type="project" value="UniProtKB-KW"/>
</dbReference>
<keyword evidence="12" id="KW-1185">Reference proteome</keyword>
<keyword evidence="5" id="KW-0805">Transcription regulation</keyword>
<dbReference type="GO" id="GO:0016987">
    <property type="term" value="F:sigma factor activity"/>
    <property type="evidence" value="ECO:0007669"/>
    <property type="project" value="UniProtKB-KW"/>
</dbReference>
<dbReference type="AlphaFoldDB" id="A0A1M7THY3"/>
<dbReference type="GO" id="GO:0016779">
    <property type="term" value="F:nucleotidyltransferase activity"/>
    <property type="evidence" value="ECO:0007669"/>
    <property type="project" value="UniProtKB-KW"/>
</dbReference>
<dbReference type="Proteomes" id="UP000184207">
    <property type="component" value="Unassembled WGS sequence"/>
</dbReference>
<dbReference type="Pfam" id="PF04963">
    <property type="entry name" value="Sigma54_CBD"/>
    <property type="match status" value="1"/>
</dbReference>
<dbReference type="PROSITE" id="PS50044">
    <property type="entry name" value="SIGMA54_3"/>
    <property type="match status" value="1"/>
</dbReference>
<dbReference type="OrthoDB" id="9814402at2"/>
<accession>A0A1M7THY3</accession>
<dbReference type="Gene3D" id="1.10.10.60">
    <property type="entry name" value="Homeodomain-like"/>
    <property type="match status" value="1"/>
</dbReference>
<evidence type="ECO:0000259" key="10">
    <source>
        <dbReference type="Pfam" id="PF04963"/>
    </source>
</evidence>
<keyword evidence="2" id="KW-0240">DNA-directed RNA polymerase</keyword>
<dbReference type="STRING" id="1121883.SAMN02745226_02013"/>
<feature type="domain" description="RNA polymerase sigma factor 54 core-binding" evidence="10">
    <location>
        <begin position="55"/>
        <end position="119"/>
    </location>
</feature>
<comment type="similarity">
    <text evidence="1">Belongs to the sigma-54 factor family.</text>
</comment>
<keyword evidence="4" id="KW-0548">Nucleotidyltransferase</keyword>
<dbReference type="PROSITE" id="PS00718">
    <property type="entry name" value="SIGMA54_2"/>
    <property type="match status" value="1"/>
</dbReference>
<keyword evidence="8" id="KW-0804">Transcription</keyword>
<reference evidence="12" key="1">
    <citation type="submission" date="2016-12" db="EMBL/GenBank/DDBJ databases">
        <authorList>
            <person name="Varghese N."/>
            <person name="Submissions S."/>
        </authorList>
    </citation>
    <scope>NUCLEOTIDE SEQUENCE [LARGE SCALE GENOMIC DNA]</scope>
    <source>
        <strain evidence="12">DSM 13020</strain>
    </source>
</reference>
<sequence>MPDSKRARETSLTPRLEQKLILTKTEKFYLNILSTPIHLLKEKYLPVMEVEDYAVAYSEDLHQVLVGLLPFLGLSDNDEKIAEYIIYNIDSRGKIRISAEEIAENFGIDISHAQELIELLLTEFSEEISQNTGGQFNEYVEPDVIITPEKVEVLRIEVKDPIIMKALEMRAETLYKICDEIRKVNEYFLRGYRRYPQILTMRHLSKTISLHTSTISRAVKGKYASTPIGTLPLRLFFGKIINPQIVKNEIQRLLEIDNTLTDAHLALILKSEGINISRRTVNKYRKQVSTATKEGKA</sequence>
<keyword evidence="3" id="KW-0808">Transferase</keyword>
<dbReference type="PANTHER" id="PTHR32248">
    <property type="entry name" value="RNA POLYMERASE SIGMA-54 FACTOR"/>
    <property type="match status" value="1"/>
</dbReference>
<evidence type="ECO:0000313" key="11">
    <source>
        <dbReference type="EMBL" id="SHN70316.1"/>
    </source>
</evidence>
<dbReference type="GO" id="GO:0006352">
    <property type="term" value="P:DNA-templated transcription initiation"/>
    <property type="evidence" value="ECO:0007669"/>
    <property type="project" value="InterPro"/>
</dbReference>
<evidence type="ECO:0000256" key="1">
    <source>
        <dbReference type="ARBA" id="ARBA00008798"/>
    </source>
</evidence>
<evidence type="ECO:0000256" key="7">
    <source>
        <dbReference type="ARBA" id="ARBA00023125"/>
    </source>
</evidence>
<evidence type="ECO:0000313" key="12">
    <source>
        <dbReference type="Proteomes" id="UP000184207"/>
    </source>
</evidence>
<dbReference type="Pfam" id="PF04552">
    <property type="entry name" value="Sigma54_DBD"/>
    <property type="match status" value="1"/>
</dbReference>
<dbReference type="InterPro" id="IPR007634">
    <property type="entry name" value="RNA_pol_sigma_54_DNA-bd"/>
</dbReference>
<dbReference type="Gene3D" id="1.10.10.1330">
    <property type="entry name" value="RNA polymerase sigma-54 factor, core-binding domain"/>
    <property type="match status" value="1"/>
</dbReference>
<evidence type="ECO:0000256" key="5">
    <source>
        <dbReference type="ARBA" id="ARBA00023015"/>
    </source>
</evidence>
<name>A0A1M7THY3_FERGO</name>
<dbReference type="PANTHER" id="PTHR32248:SF4">
    <property type="entry name" value="RNA POLYMERASE SIGMA-54 FACTOR"/>
    <property type="match status" value="1"/>
</dbReference>
<dbReference type="GO" id="GO:0001216">
    <property type="term" value="F:DNA-binding transcription activator activity"/>
    <property type="evidence" value="ECO:0007669"/>
    <property type="project" value="InterPro"/>
</dbReference>
<dbReference type="GO" id="GO:0000428">
    <property type="term" value="C:DNA-directed RNA polymerase complex"/>
    <property type="evidence" value="ECO:0007669"/>
    <property type="project" value="UniProtKB-KW"/>
</dbReference>
<dbReference type="EMBL" id="FRDJ01000020">
    <property type="protein sequence ID" value="SHN70316.1"/>
    <property type="molecule type" value="Genomic_DNA"/>
</dbReference>
<keyword evidence="7" id="KW-0238">DNA-binding</keyword>
<dbReference type="InterPro" id="IPR000394">
    <property type="entry name" value="RNA_pol_sigma_54"/>
</dbReference>
<organism evidence="11 12">
    <name type="scientific">Fervidobacterium gondwanense DSM 13020</name>
    <dbReference type="NCBI Taxonomy" id="1121883"/>
    <lineage>
        <taxon>Bacteria</taxon>
        <taxon>Thermotogati</taxon>
        <taxon>Thermotogota</taxon>
        <taxon>Thermotogae</taxon>
        <taxon>Thermotogales</taxon>
        <taxon>Fervidobacteriaceae</taxon>
        <taxon>Fervidobacterium</taxon>
    </lineage>
</organism>
<dbReference type="InterPro" id="IPR007046">
    <property type="entry name" value="RNA_pol_sigma_54_core-bd"/>
</dbReference>
<evidence type="ECO:0000256" key="4">
    <source>
        <dbReference type="ARBA" id="ARBA00022695"/>
    </source>
</evidence>
<gene>
    <name evidence="11" type="ORF">SAMN02745226_02013</name>
</gene>
<protein>
    <submittedName>
        <fullName evidence="11">RNA polymerase, sigma 54 subunit, RpoN/SigL</fullName>
    </submittedName>
</protein>
<dbReference type="RefSeq" id="WP_072761099.1">
    <property type="nucleotide sequence ID" value="NZ_FRDJ01000020.1"/>
</dbReference>
<feature type="domain" description="RNA polymerase sigma factor 54 DNA-binding" evidence="9">
    <location>
        <begin position="163"/>
        <end position="291"/>
    </location>
</feature>
<evidence type="ECO:0000256" key="2">
    <source>
        <dbReference type="ARBA" id="ARBA00022478"/>
    </source>
</evidence>
<dbReference type="InterPro" id="IPR038709">
    <property type="entry name" value="RpoN_core-bd_sf"/>
</dbReference>
<evidence type="ECO:0000256" key="3">
    <source>
        <dbReference type="ARBA" id="ARBA00022679"/>
    </source>
</evidence>
<keyword evidence="6" id="KW-0731">Sigma factor</keyword>
<evidence type="ECO:0000259" key="9">
    <source>
        <dbReference type="Pfam" id="PF04552"/>
    </source>
</evidence>
<proteinExistence type="inferred from homology"/>
<evidence type="ECO:0000256" key="8">
    <source>
        <dbReference type="ARBA" id="ARBA00023163"/>
    </source>
</evidence>